<dbReference type="PATRIC" id="fig|1249627.3.peg.3774"/>
<feature type="signal peptide" evidence="17">
    <location>
        <begin position="1"/>
        <end position="24"/>
    </location>
</feature>
<evidence type="ECO:0000256" key="12">
    <source>
        <dbReference type="ARBA" id="ARBA00023012"/>
    </source>
</evidence>
<dbReference type="SMART" id="SM00062">
    <property type="entry name" value="PBPb"/>
    <property type="match status" value="4"/>
</dbReference>
<evidence type="ECO:0000256" key="8">
    <source>
        <dbReference type="ARBA" id="ARBA00022741"/>
    </source>
</evidence>
<feature type="domain" description="Response regulatory" evidence="19">
    <location>
        <begin position="1490"/>
        <end position="1606"/>
    </location>
</feature>
<dbReference type="Pfam" id="PF00497">
    <property type="entry name" value="SBP_bac_3"/>
    <property type="match status" value="4"/>
</dbReference>
<keyword evidence="17" id="KW-0732">Signal</keyword>
<feature type="modified residue" description="Phosphohistidine" evidence="14">
    <location>
        <position position="1686"/>
    </location>
</feature>
<dbReference type="eggNOG" id="COG0642">
    <property type="taxonomic scope" value="Bacteria"/>
</dbReference>
<dbReference type="InterPro" id="IPR001638">
    <property type="entry name" value="Solute-binding_3/MltF_N"/>
</dbReference>
<dbReference type="InterPro" id="IPR004358">
    <property type="entry name" value="Sig_transdc_His_kin-like_C"/>
</dbReference>
<dbReference type="CDD" id="cd01007">
    <property type="entry name" value="PBP2_BvgS_HisK_like"/>
    <property type="match status" value="3"/>
</dbReference>
<dbReference type="PRINTS" id="PR00344">
    <property type="entry name" value="BCTRLSENSOR"/>
</dbReference>
<dbReference type="SMART" id="SM00387">
    <property type="entry name" value="HATPase_c"/>
    <property type="match status" value="1"/>
</dbReference>
<evidence type="ECO:0000256" key="1">
    <source>
        <dbReference type="ARBA" id="ARBA00000085"/>
    </source>
</evidence>
<feature type="domain" description="Response regulatory" evidence="19">
    <location>
        <begin position="1344"/>
        <end position="1466"/>
    </location>
</feature>
<feature type="domain" description="HPt" evidence="20">
    <location>
        <begin position="1647"/>
        <end position="1740"/>
    </location>
</feature>
<dbReference type="InterPro" id="IPR001789">
    <property type="entry name" value="Sig_transdc_resp-reg_receiver"/>
</dbReference>
<dbReference type="Gene3D" id="3.40.50.2300">
    <property type="match status" value="2"/>
</dbReference>
<dbReference type="GO" id="GO:0005524">
    <property type="term" value="F:ATP binding"/>
    <property type="evidence" value="ECO:0007669"/>
    <property type="project" value="UniProtKB-KW"/>
</dbReference>
<evidence type="ECO:0000313" key="22">
    <source>
        <dbReference type="Proteomes" id="UP000019460"/>
    </source>
</evidence>
<dbReference type="FunFam" id="3.30.565.10:FF:000010">
    <property type="entry name" value="Sensor histidine kinase RcsC"/>
    <property type="match status" value="1"/>
</dbReference>
<dbReference type="RefSeq" id="WP_052348265.1">
    <property type="nucleotide sequence ID" value="NZ_AONC01000068.1"/>
</dbReference>
<dbReference type="InterPro" id="IPR036641">
    <property type="entry name" value="HPT_dom_sf"/>
</dbReference>
<dbReference type="SUPFAM" id="SSF52172">
    <property type="entry name" value="CheY-like"/>
    <property type="match status" value="2"/>
</dbReference>
<evidence type="ECO:0000256" key="6">
    <source>
        <dbReference type="ARBA" id="ARBA00022679"/>
    </source>
</evidence>
<evidence type="ECO:0000256" key="15">
    <source>
        <dbReference type="PROSITE-ProRule" id="PRU00169"/>
    </source>
</evidence>
<gene>
    <name evidence="21" type="ORF">D779_3696</name>
</gene>
<dbReference type="SMART" id="SM00388">
    <property type="entry name" value="HisKA"/>
    <property type="match status" value="1"/>
</dbReference>
<feature type="domain" description="Histidine kinase" evidence="18">
    <location>
        <begin position="1104"/>
        <end position="1325"/>
    </location>
</feature>
<dbReference type="eggNOG" id="COG5002">
    <property type="taxonomic scope" value="Bacteria"/>
</dbReference>
<evidence type="ECO:0000313" key="21">
    <source>
        <dbReference type="EMBL" id="EXJ13478.1"/>
    </source>
</evidence>
<evidence type="ECO:0000256" key="11">
    <source>
        <dbReference type="ARBA" id="ARBA00022989"/>
    </source>
</evidence>
<feature type="modified residue" description="4-aspartylphosphate" evidence="15">
    <location>
        <position position="1539"/>
    </location>
</feature>
<dbReference type="PROSITE" id="PS50894">
    <property type="entry name" value="HPT"/>
    <property type="match status" value="1"/>
</dbReference>
<dbReference type="InterPro" id="IPR011006">
    <property type="entry name" value="CheY-like_superfamily"/>
</dbReference>
<keyword evidence="10" id="KW-0067">ATP-binding</keyword>
<evidence type="ECO:0000256" key="3">
    <source>
        <dbReference type="ARBA" id="ARBA00012438"/>
    </source>
</evidence>
<keyword evidence="4" id="KW-1003">Cell membrane</keyword>
<keyword evidence="22" id="KW-1185">Reference proteome</keyword>
<dbReference type="InterPro" id="IPR036097">
    <property type="entry name" value="HisK_dim/P_sf"/>
</dbReference>
<keyword evidence="5 15" id="KW-0597">Phosphoprotein</keyword>
<keyword evidence="11" id="KW-1133">Transmembrane helix</keyword>
<dbReference type="SUPFAM" id="SSF53850">
    <property type="entry name" value="Periplasmic binding protein-like II"/>
    <property type="match status" value="4"/>
</dbReference>
<dbReference type="CDD" id="cd17546">
    <property type="entry name" value="REC_hyHK_CKI1_RcsC-like"/>
    <property type="match status" value="2"/>
</dbReference>
<dbReference type="Gene3D" id="1.20.120.160">
    <property type="entry name" value="HPT domain"/>
    <property type="match status" value="1"/>
</dbReference>
<feature type="chain" id="PRO_5004933789" description="histidine kinase" evidence="17">
    <location>
        <begin position="25"/>
        <end position="1839"/>
    </location>
</feature>
<dbReference type="EMBL" id="AONC01000068">
    <property type="protein sequence ID" value="EXJ13478.1"/>
    <property type="molecule type" value="Genomic_DNA"/>
</dbReference>
<dbReference type="PROSITE" id="PS50109">
    <property type="entry name" value="HIS_KIN"/>
    <property type="match status" value="1"/>
</dbReference>
<keyword evidence="7" id="KW-0812">Transmembrane</keyword>
<evidence type="ECO:0000256" key="9">
    <source>
        <dbReference type="ARBA" id="ARBA00022777"/>
    </source>
</evidence>
<dbReference type="EC" id="2.7.13.3" evidence="3"/>
<protein>
    <recommendedName>
        <fullName evidence="3">histidine kinase</fullName>
        <ecNumber evidence="3">2.7.13.3</ecNumber>
    </recommendedName>
</protein>
<evidence type="ECO:0000256" key="10">
    <source>
        <dbReference type="ARBA" id="ARBA00022840"/>
    </source>
</evidence>
<dbReference type="InterPro" id="IPR003594">
    <property type="entry name" value="HATPase_dom"/>
</dbReference>
<dbReference type="SUPFAM" id="SSF55874">
    <property type="entry name" value="ATPase domain of HSP90 chaperone/DNA topoisomerase II/histidine kinase"/>
    <property type="match status" value="1"/>
</dbReference>
<dbReference type="InterPro" id="IPR008207">
    <property type="entry name" value="Sig_transdc_His_kin_Hpt_dom"/>
</dbReference>
<organism evidence="21 22">
    <name type="scientific">Imhoffiella purpurea</name>
    <dbReference type="NCBI Taxonomy" id="1249627"/>
    <lineage>
        <taxon>Bacteria</taxon>
        <taxon>Pseudomonadati</taxon>
        <taxon>Pseudomonadota</taxon>
        <taxon>Gammaproteobacteria</taxon>
        <taxon>Chromatiales</taxon>
        <taxon>Chromatiaceae</taxon>
        <taxon>Imhoffiella</taxon>
    </lineage>
</organism>
<sequence>MHPLTSVVRVFVYALFLSGAICHAAEDRVAGQDALETPRVGDAGAAHSTLAGGAGEAPGLLTIAGSRNLPPFSMLSETGEPEGIGVDLWRLWSRKTGRPIQFRLTDISRSLTDLEEGRADLHAGLFRSSERSRWLEFSEPYLRAPATLYYLFHEGDTRSLADFHQARIGVLGPPPADLFDRLFSQARPTSFESIEQMIAASEQGEIDAFIADRPSTELILIRNGLRGEYKALDRDLIQIELRAAVVKENAGLLKDIESGLGAITREEMEAILSHWLGESRDFGIYLPRWSATLQSNDERRDIRRRGISRGGKDSKGVKLGLTPAERVWLERHPKVSIGVDTDWPPLEFMDQGGVHRGISADYLRLLSERLGIEFSVATDTSWSNILDRARDRELDMISTLSRTPEREQYLSFTHPYVSVPYRIYAPRDARSISGVKDLQGLTVAVEKDYHLHERLSMEYPTVKLLVVQTTREALEAVSFERADAYIGNPAVADWLIDQDRLVDIEAVASAARELGRSELRLAVRKDWPTLTAVLNKALSSVTPEEHREIQRRWLGGGRGDEEPRPPLTDEERAWLKRHARIRIGIDADYAPYSFRDSDGEYQGVAPDFIRAIGRRLGIEMDPVPGLSWPQIMQGARDRTLDLVATAVRTPERDAFLDFTEIYIPTPLVIMSRKDDRSIRGPDDLAEKRVALVEGYSSSRKVVQEHASIVKHWVKTPLEGLRAVAVGDADAYIGVLGINIYLSAKHGIGNLRAASGYALEDNGQRFAVRKDWPELVGILEKALASIPESERLEIFRRWVPVEVEAGVYTPELELTRAEREWLRLHPEMRLGVDPAWEPLEYITPEGEYRGISAQFMHRISAMLGLEMTQVAVPDWRGVLEAAEDKRIDLLPAVTPSPTRGRFLDFTRTYLHFPLMVFTRKDAPLITGIEDLADWRVAVERGYVTQEYLERDHPELRLRLVATTAQALEALAVGQVDAYIGNLTLGSYLIDKLGLGNLKVAAPTPYANDLAIGVRKDWPELVAILNKALTTIDEDERRAIRQESLAIRYQMEVDYSVVWRVVAAAAVLLLLTLLWLAQTRRQKAALSLAKAEAEQANRFKSHFLANMSHEIRTPMNAIVGFSHLAMQTELDSRQQGYVEKIQASAHALLGVINDILDFSKIEAGKLEIERTRFSLDKVLEDLAHLSVIRAEEKGLELLVDRDLRIPDTLVGDPLRLSQVLTNLVGNAVKFTDRGEVKVGVRLVEEDGARIGVEFAVEDTGIGIEPDQLQRLFDAFTQLDSSTTRRHGGSGLGLSICKRLTRLMGGDLEVRSAPGQGSRFSFVLPFEALGAPGTRTWVPQPDLRGLRALVVDDNPSARQILRDTLASFTFEASAVGDAETALTLIEAADGEGRPFEVVLMDWRLPGIDGIEAALRIKRNASLTHTPAVVLVTAYGREEVLGQAEAAGMDGILIKPVGPSVLFDTVMRALGGGAAEARARKPAGSADRRRLSGKVLLVEDNPINRQVGRELLENMGLLVRTADSGQEALESLRRHDYDLVLMDIQMPGKDGYQTTRELRSDPAMEQPPVIALTAHAMSGERERCLAAGMDDHIAKPIDPEQLYRTLGRWLDQGTEPLEPIQGTLDAAADILLPDRLPGIDLRWGLERVGGNRPLFRKLLVDFVVNHGDASSELRRQLRDGDLEEARRLVHTLQGVTGNIGAREVQEAAADLERGLMDGRIHAGSELPEAFVEAFTILVTGLASLEGGEIRRETVTQAPRSATPEQLDGLLRRLERLLEEGDPQAKDLISELEAALSDSGHPESLRRLGEQIDAYDFDLAQETLAALSAELAASDGRAGHSGEA</sequence>
<dbReference type="Gene3D" id="1.10.287.130">
    <property type="match status" value="1"/>
</dbReference>
<comment type="caution">
    <text evidence="21">The sequence shown here is derived from an EMBL/GenBank/DDBJ whole genome shotgun (WGS) entry which is preliminary data.</text>
</comment>
<feature type="modified residue" description="4-aspartylphosphate" evidence="15">
    <location>
        <position position="1398"/>
    </location>
</feature>
<dbReference type="InterPro" id="IPR003661">
    <property type="entry name" value="HisK_dim/P_dom"/>
</dbReference>
<dbReference type="Gene3D" id="3.40.190.10">
    <property type="entry name" value="Periplasmic binding protein-like II"/>
    <property type="match status" value="8"/>
</dbReference>
<dbReference type="Gene3D" id="3.30.565.10">
    <property type="entry name" value="Histidine kinase-like ATPase, C-terminal domain"/>
    <property type="match status" value="1"/>
</dbReference>
<dbReference type="FunFam" id="1.10.287.130:FF:000003">
    <property type="entry name" value="Histidine kinase"/>
    <property type="match status" value="1"/>
</dbReference>
<evidence type="ECO:0000256" key="14">
    <source>
        <dbReference type="PROSITE-ProRule" id="PRU00110"/>
    </source>
</evidence>
<dbReference type="PANTHER" id="PTHR45339">
    <property type="entry name" value="HYBRID SIGNAL TRANSDUCTION HISTIDINE KINASE J"/>
    <property type="match status" value="1"/>
</dbReference>
<evidence type="ECO:0000256" key="5">
    <source>
        <dbReference type="ARBA" id="ARBA00022553"/>
    </source>
</evidence>
<comment type="subcellular location">
    <subcellularLocation>
        <location evidence="2">Cell membrane</location>
        <topology evidence="2">Multi-pass membrane protein</topology>
    </subcellularLocation>
</comment>
<evidence type="ECO:0000256" key="13">
    <source>
        <dbReference type="ARBA" id="ARBA00023136"/>
    </source>
</evidence>
<keyword evidence="8" id="KW-0547">Nucleotide-binding</keyword>
<evidence type="ECO:0000256" key="16">
    <source>
        <dbReference type="SAM" id="MobiDB-lite"/>
    </source>
</evidence>
<dbReference type="PANTHER" id="PTHR45339:SF1">
    <property type="entry name" value="HYBRID SIGNAL TRANSDUCTION HISTIDINE KINASE J"/>
    <property type="match status" value="1"/>
</dbReference>
<name>W9V1W3_9GAMM</name>
<dbReference type="Pfam" id="PF01627">
    <property type="entry name" value="Hpt"/>
    <property type="match status" value="1"/>
</dbReference>
<dbReference type="InterPro" id="IPR036890">
    <property type="entry name" value="HATPase_C_sf"/>
</dbReference>
<keyword evidence="9" id="KW-0418">Kinase</keyword>
<dbReference type="GO" id="GO:0005886">
    <property type="term" value="C:plasma membrane"/>
    <property type="evidence" value="ECO:0007669"/>
    <property type="project" value="UniProtKB-SubCell"/>
</dbReference>
<evidence type="ECO:0000259" key="19">
    <source>
        <dbReference type="PROSITE" id="PS50110"/>
    </source>
</evidence>
<proteinExistence type="predicted"/>
<dbReference type="SMART" id="SM00448">
    <property type="entry name" value="REC"/>
    <property type="match status" value="2"/>
</dbReference>
<evidence type="ECO:0000259" key="18">
    <source>
        <dbReference type="PROSITE" id="PS50109"/>
    </source>
</evidence>
<keyword evidence="12" id="KW-0902">Two-component regulatory system</keyword>
<dbReference type="PROSITE" id="PS50110">
    <property type="entry name" value="RESPONSE_REGULATORY"/>
    <property type="match status" value="2"/>
</dbReference>
<evidence type="ECO:0000256" key="7">
    <source>
        <dbReference type="ARBA" id="ARBA00022692"/>
    </source>
</evidence>
<evidence type="ECO:0000256" key="17">
    <source>
        <dbReference type="SAM" id="SignalP"/>
    </source>
</evidence>
<keyword evidence="6" id="KW-0808">Transferase</keyword>
<accession>W9V1W3</accession>
<dbReference type="CDD" id="cd00082">
    <property type="entry name" value="HisKA"/>
    <property type="match status" value="1"/>
</dbReference>
<keyword evidence="13" id="KW-0472">Membrane</keyword>
<evidence type="ECO:0000259" key="20">
    <source>
        <dbReference type="PROSITE" id="PS50894"/>
    </source>
</evidence>
<dbReference type="Proteomes" id="UP000019460">
    <property type="component" value="Unassembled WGS sequence"/>
</dbReference>
<evidence type="ECO:0000256" key="4">
    <source>
        <dbReference type="ARBA" id="ARBA00022475"/>
    </source>
</evidence>
<dbReference type="InterPro" id="IPR005467">
    <property type="entry name" value="His_kinase_dom"/>
</dbReference>
<feature type="region of interest" description="Disordered" evidence="16">
    <location>
        <begin position="550"/>
        <end position="569"/>
    </location>
</feature>
<reference evidence="21 22" key="1">
    <citation type="submission" date="2012-11" db="EMBL/GenBank/DDBJ databases">
        <title>Genome assembly of Thiorhodococcus sp. AK35.</title>
        <authorList>
            <person name="Nupur N."/>
            <person name="Khatri I."/>
            <person name="Subramanian S."/>
            <person name="Pinnaka A."/>
        </authorList>
    </citation>
    <scope>NUCLEOTIDE SEQUENCE [LARGE SCALE GENOMIC DNA]</scope>
    <source>
        <strain evidence="21 22">AK35</strain>
    </source>
</reference>
<dbReference type="GO" id="GO:0000155">
    <property type="term" value="F:phosphorelay sensor kinase activity"/>
    <property type="evidence" value="ECO:0007669"/>
    <property type="project" value="InterPro"/>
</dbReference>
<dbReference type="Pfam" id="PF00512">
    <property type="entry name" value="HisKA"/>
    <property type="match status" value="1"/>
</dbReference>
<dbReference type="Pfam" id="PF02518">
    <property type="entry name" value="HATPase_c"/>
    <property type="match status" value="1"/>
</dbReference>
<dbReference type="CDD" id="cd16922">
    <property type="entry name" value="HATPase_EvgS-ArcB-TorS-like"/>
    <property type="match status" value="1"/>
</dbReference>
<comment type="catalytic activity">
    <reaction evidence="1">
        <text>ATP + protein L-histidine = ADP + protein N-phospho-L-histidine.</text>
        <dbReference type="EC" id="2.7.13.3"/>
    </reaction>
</comment>
<dbReference type="eggNOG" id="COG0834">
    <property type="taxonomic scope" value="Bacteria"/>
</dbReference>
<dbReference type="SUPFAM" id="SSF47384">
    <property type="entry name" value="Homodimeric domain of signal transducing histidine kinase"/>
    <property type="match status" value="1"/>
</dbReference>
<evidence type="ECO:0000256" key="2">
    <source>
        <dbReference type="ARBA" id="ARBA00004651"/>
    </source>
</evidence>
<feature type="compositionally biased region" description="Basic and acidic residues" evidence="16">
    <location>
        <begin position="558"/>
        <end position="569"/>
    </location>
</feature>
<dbReference type="STRING" id="1249627.D779_3696"/>
<dbReference type="Pfam" id="PF00072">
    <property type="entry name" value="Response_reg"/>
    <property type="match status" value="2"/>
</dbReference>
<dbReference type="SUPFAM" id="SSF47226">
    <property type="entry name" value="Histidine-containing phosphotransfer domain, HPT domain"/>
    <property type="match status" value="1"/>
</dbReference>